<protein>
    <submittedName>
        <fullName evidence="6">TetR family transcriptional regulator</fullName>
    </submittedName>
</protein>
<dbReference type="SUPFAM" id="SSF46689">
    <property type="entry name" value="Homeodomain-like"/>
    <property type="match status" value="1"/>
</dbReference>
<comment type="caution">
    <text evidence="6">The sequence shown here is derived from an EMBL/GenBank/DDBJ whole genome shotgun (WGS) entry which is preliminary data.</text>
</comment>
<gene>
    <name evidence="6" type="ORF">FB466_2653</name>
</gene>
<organism evidence="6 7">
    <name type="scientific">Klugiella xanthotipulae</name>
    <dbReference type="NCBI Taxonomy" id="244735"/>
    <lineage>
        <taxon>Bacteria</taxon>
        <taxon>Bacillati</taxon>
        <taxon>Actinomycetota</taxon>
        <taxon>Actinomycetes</taxon>
        <taxon>Micrococcales</taxon>
        <taxon>Microbacteriaceae</taxon>
        <taxon>Klugiella</taxon>
    </lineage>
</organism>
<dbReference type="AlphaFoldDB" id="A0A543HH86"/>
<evidence type="ECO:0000259" key="5">
    <source>
        <dbReference type="PROSITE" id="PS50977"/>
    </source>
</evidence>
<accession>A0A543HH86</accession>
<dbReference type="GO" id="GO:0003700">
    <property type="term" value="F:DNA-binding transcription factor activity"/>
    <property type="evidence" value="ECO:0007669"/>
    <property type="project" value="TreeGrafter"/>
</dbReference>
<dbReference type="InterPro" id="IPR036271">
    <property type="entry name" value="Tet_transcr_reg_TetR-rel_C_sf"/>
</dbReference>
<evidence type="ECO:0000313" key="6">
    <source>
        <dbReference type="EMBL" id="TQM57657.1"/>
    </source>
</evidence>
<dbReference type="SUPFAM" id="SSF48498">
    <property type="entry name" value="Tetracyclin repressor-like, C-terminal domain"/>
    <property type="match status" value="1"/>
</dbReference>
<keyword evidence="7" id="KW-1185">Reference proteome</keyword>
<reference evidence="6 7" key="1">
    <citation type="submission" date="2019-06" db="EMBL/GenBank/DDBJ databases">
        <title>Sequencing the genomes of 1000 actinobacteria strains.</title>
        <authorList>
            <person name="Klenk H.-P."/>
        </authorList>
    </citation>
    <scope>NUCLEOTIDE SEQUENCE [LARGE SCALE GENOMIC DNA]</scope>
    <source>
        <strain evidence="6 7">DSM 18031</strain>
    </source>
</reference>
<dbReference type="OrthoDB" id="3237195at2"/>
<evidence type="ECO:0000313" key="7">
    <source>
        <dbReference type="Proteomes" id="UP000318331"/>
    </source>
</evidence>
<name>A0A543HH86_9MICO</name>
<keyword evidence="1" id="KW-0805">Transcription regulation</keyword>
<dbReference type="Gene3D" id="1.10.357.10">
    <property type="entry name" value="Tetracycline Repressor, domain 2"/>
    <property type="match status" value="1"/>
</dbReference>
<dbReference type="RefSeq" id="WP_141918928.1">
    <property type="nucleotide sequence ID" value="NZ_BAAAYS010000015.1"/>
</dbReference>
<dbReference type="PRINTS" id="PR00455">
    <property type="entry name" value="HTHTETR"/>
</dbReference>
<keyword evidence="2 4" id="KW-0238">DNA-binding</keyword>
<dbReference type="Proteomes" id="UP000318331">
    <property type="component" value="Unassembled WGS sequence"/>
</dbReference>
<evidence type="ECO:0000256" key="3">
    <source>
        <dbReference type="ARBA" id="ARBA00023163"/>
    </source>
</evidence>
<dbReference type="PANTHER" id="PTHR30055:SF234">
    <property type="entry name" value="HTH-TYPE TRANSCRIPTIONAL REGULATOR BETI"/>
    <property type="match status" value="1"/>
</dbReference>
<dbReference type="InterPro" id="IPR050109">
    <property type="entry name" value="HTH-type_TetR-like_transc_reg"/>
</dbReference>
<dbReference type="PANTHER" id="PTHR30055">
    <property type="entry name" value="HTH-TYPE TRANSCRIPTIONAL REGULATOR RUTR"/>
    <property type="match status" value="1"/>
</dbReference>
<evidence type="ECO:0000256" key="1">
    <source>
        <dbReference type="ARBA" id="ARBA00023015"/>
    </source>
</evidence>
<proteinExistence type="predicted"/>
<feature type="DNA-binding region" description="H-T-H motif" evidence="4">
    <location>
        <begin position="35"/>
        <end position="54"/>
    </location>
</feature>
<keyword evidence="3" id="KW-0804">Transcription</keyword>
<sequence>MTLPRQLTPKGALTRREILDVAARVFGVKGYAATRMDDIIAESGMTKGAIYFHFSSKRELAVAVVNDHKTTVLGAAEAALARHASPADQLRALVPMLVDITDGHPEIWGVLRLSADLRDEQSDQVGGDALDRWVELVESILVRGEAAGELMLAGGVRDYAVLLVGAFDGLKTTTAALAEPDGEAFRRRADLFQRMVEPLIIVSSARSA</sequence>
<dbReference type="Pfam" id="PF00440">
    <property type="entry name" value="TetR_N"/>
    <property type="match status" value="1"/>
</dbReference>
<evidence type="ECO:0000256" key="4">
    <source>
        <dbReference type="PROSITE-ProRule" id="PRU00335"/>
    </source>
</evidence>
<dbReference type="GO" id="GO:0000976">
    <property type="term" value="F:transcription cis-regulatory region binding"/>
    <property type="evidence" value="ECO:0007669"/>
    <property type="project" value="TreeGrafter"/>
</dbReference>
<dbReference type="InterPro" id="IPR001647">
    <property type="entry name" value="HTH_TetR"/>
</dbReference>
<dbReference type="PROSITE" id="PS50977">
    <property type="entry name" value="HTH_TETR_2"/>
    <property type="match status" value="1"/>
</dbReference>
<dbReference type="EMBL" id="VFPN01000004">
    <property type="protein sequence ID" value="TQM57657.1"/>
    <property type="molecule type" value="Genomic_DNA"/>
</dbReference>
<feature type="domain" description="HTH tetR-type" evidence="5">
    <location>
        <begin position="12"/>
        <end position="72"/>
    </location>
</feature>
<dbReference type="InterPro" id="IPR009057">
    <property type="entry name" value="Homeodomain-like_sf"/>
</dbReference>
<evidence type="ECO:0000256" key="2">
    <source>
        <dbReference type="ARBA" id="ARBA00023125"/>
    </source>
</evidence>